<gene>
    <name evidence="1" type="ORF">BN8_00306</name>
</gene>
<proteinExistence type="predicted"/>
<sequence>MPYSCKPNLTMTKPYLIYVIGVEEDTQLLLLRAFSRTAPDCVLYFFSTYDELLEHLTLTQDKPHLILTDGLQSPRSHSSQPIAQARLIPAFVTRVAGYLSQHVREDGPMERCRFLPPLTSCSQAVQFISQLRPLWTRTNLVATAG</sequence>
<comment type="caution">
    <text evidence="1">The sequence shown here is derived from an EMBL/GenBank/DDBJ whole genome shotgun (WGS) entry which is preliminary data.</text>
</comment>
<dbReference type="Proteomes" id="UP000009309">
    <property type="component" value="Unassembled WGS sequence"/>
</dbReference>
<evidence type="ECO:0000313" key="1">
    <source>
        <dbReference type="EMBL" id="CCH51386.1"/>
    </source>
</evidence>
<keyword evidence="2" id="KW-1185">Reference proteome</keyword>
<accession>I2GBW2</accession>
<organism evidence="1 2">
    <name type="scientific">Fibrisoma limi BUZ 3</name>
    <dbReference type="NCBI Taxonomy" id="1185876"/>
    <lineage>
        <taxon>Bacteria</taxon>
        <taxon>Pseudomonadati</taxon>
        <taxon>Bacteroidota</taxon>
        <taxon>Cytophagia</taxon>
        <taxon>Cytophagales</taxon>
        <taxon>Spirosomataceae</taxon>
        <taxon>Fibrisoma</taxon>
    </lineage>
</organism>
<evidence type="ECO:0008006" key="3">
    <source>
        <dbReference type="Google" id="ProtNLM"/>
    </source>
</evidence>
<protein>
    <recommendedName>
        <fullName evidence="3">Response regulatory domain-containing protein</fullName>
    </recommendedName>
</protein>
<dbReference type="AlphaFoldDB" id="I2GBW2"/>
<dbReference type="EMBL" id="CAIT01000004">
    <property type="protein sequence ID" value="CCH51386.1"/>
    <property type="molecule type" value="Genomic_DNA"/>
</dbReference>
<name>I2GBW2_9BACT</name>
<reference evidence="1 2" key="1">
    <citation type="journal article" date="2012" name="J. Bacteriol.">
        <title>Genome Sequence of the Filamentous Bacterium Fibrisoma limi BUZ 3T.</title>
        <authorList>
            <person name="Filippini M."/>
            <person name="Qi W."/>
            <person name="Jaenicke S."/>
            <person name="Goesmann A."/>
            <person name="Smits T.H."/>
            <person name="Bagheri H.C."/>
        </authorList>
    </citation>
    <scope>NUCLEOTIDE SEQUENCE [LARGE SCALE GENOMIC DNA]</scope>
    <source>
        <strain evidence="2">BUZ 3T</strain>
    </source>
</reference>
<evidence type="ECO:0000313" key="2">
    <source>
        <dbReference type="Proteomes" id="UP000009309"/>
    </source>
</evidence>